<dbReference type="Proteomes" id="UP001060085">
    <property type="component" value="Linkage Group LG04"/>
</dbReference>
<reference evidence="2" key="1">
    <citation type="journal article" date="2023" name="Nat. Plants">
        <title>Single-cell RNA sequencing provides a high-resolution roadmap for understanding the multicellular compartmentation of specialized metabolism.</title>
        <authorList>
            <person name="Sun S."/>
            <person name="Shen X."/>
            <person name="Li Y."/>
            <person name="Li Y."/>
            <person name="Wang S."/>
            <person name="Li R."/>
            <person name="Zhang H."/>
            <person name="Shen G."/>
            <person name="Guo B."/>
            <person name="Wei J."/>
            <person name="Xu J."/>
            <person name="St-Pierre B."/>
            <person name="Chen S."/>
            <person name="Sun C."/>
        </authorList>
    </citation>
    <scope>NUCLEOTIDE SEQUENCE [LARGE SCALE GENOMIC DNA]</scope>
</reference>
<dbReference type="EMBL" id="CM044704">
    <property type="protein sequence ID" value="KAI5666898.1"/>
    <property type="molecule type" value="Genomic_DNA"/>
</dbReference>
<comment type="caution">
    <text evidence="1">The sequence shown here is derived from an EMBL/GenBank/DDBJ whole genome shotgun (WGS) entry which is preliminary data.</text>
</comment>
<sequence>MSTRLPNNPTPMSQVKTSGYRALPNSLLGNRTPPQSMMRCPCKSIGPQTPQCMPLFKWINSPKSETYTPSEEALVGGTSHVQCNPLMLSNDNTYVEHRSYAFLMNM</sequence>
<evidence type="ECO:0000313" key="1">
    <source>
        <dbReference type="EMBL" id="KAI5666898.1"/>
    </source>
</evidence>
<name>A0ACC0B2P3_CATRO</name>
<evidence type="ECO:0000313" key="2">
    <source>
        <dbReference type="Proteomes" id="UP001060085"/>
    </source>
</evidence>
<proteinExistence type="predicted"/>
<accession>A0ACC0B2P3</accession>
<organism evidence="1 2">
    <name type="scientific">Catharanthus roseus</name>
    <name type="common">Madagascar periwinkle</name>
    <name type="synonym">Vinca rosea</name>
    <dbReference type="NCBI Taxonomy" id="4058"/>
    <lineage>
        <taxon>Eukaryota</taxon>
        <taxon>Viridiplantae</taxon>
        <taxon>Streptophyta</taxon>
        <taxon>Embryophyta</taxon>
        <taxon>Tracheophyta</taxon>
        <taxon>Spermatophyta</taxon>
        <taxon>Magnoliopsida</taxon>
        <taxon>eudicotyledons</taxon>
        <taxon>Gunneridae</taxon>
        <taxon>Pentapetalae</taxon>
        <taxon>asterids</taxon>
        <taxon>lamiids</taxon>
        <taxon>Gentianales</taxon>
        <taxon>Apocynaceae</taxon>
        <taxon>Rauvolfioideae</taxon>
        <taxon>Vinceae</taxon>
        <taxon>Catharanthinae</taxon>
        <taxon>Catharanthus</taxon>
    </lineage>
</organism>
<gene>
    <name evidence="1" type="ORF">M9H77_16751</name>
</gene>
<protein>
    <submittedName>
        <fullName evidence="1">Uncharacterized protein</fullName>
    </submittedName>
</protein>
<keyword evidence="2" id="KW-1185">Reference proteome</keyword>